<sequence>MLKDDFFFITHFSQKESNILLFEIKLNTYHEIFDGHFPDFPIVPGVFTLQMIKELTEYHLNLSMNVISINKLKFLTPINPNEHINLQVEINYTFSESEVYINTASIFSGQITFFKLIKAVYKY</sequence>
<dbReference type="Proteomes" id="UP000808349">
    <property type="component" value="Unassembled WGS sequence"/>
</dbReference>
<evidence type="ECO:0000259" key="1">
    <source>
        <dbReference type="Pfam" id="PF22818"/>
    </source>
</evidence>
<name>A0A9D7S6Q3_9BACT</name>
<evidence type="ECO:0000313" key="2">
    <source>
        <dbReference type="EMBL" id="MBK9716399.1"/>
    </source>
</evidence>
<dbReference type="InterPro" id="IPR054545">
    <property type="entry name" value="ApeI-like"/>
</dbReference>
<organism evidence="2 3">
    <name type="scientific">Candidatus Defluviibacterium haderslevense</name>
    <dbReference type="NCBI Taxonomy" id="2981993"/>
    <lineage>
        <taxon>Bacteria</taxon>
        <taxon>Pseudomonadati</taxon>
        <taxon>Bacteroidota</taxon>
        <taxon>Saprospiria</taxon>
        <taxon>Saprospirales</taxon>
        <taxon>Saprospiraceae</taxon>
        <taxon>Candidatus Defluviibacterium</taxon>
    </lineage>
</organism>
<feature type="domain" description="ApeI dehydratase-like" evidence="1">
    <location>
        <begin position="15"/>
        <end position="93"/>
    </location>
</feature>
<gene>
    <name evidence="2" type="ORF">IPO85_02535</name>
</gene>
<dbReference type="Pfam" id="PF22818">
    <property type="entry name" value="ApeI-like"/>
    <property type="match status" value="1"/>
</dbReference>
<accession>A0A9D7S6Q3</accession>
<proteinExistence type="predicted"/>
<dbReference type="InterPro" id="IPR029069">
    <property type="entry name" value="HotDog_dom_sf"/>
</dbReference>
<dbReference type="GO" id="GO:0016829">
    <property type="term" value="F:lyase activity"/>
    <property type="evidence" value="ECO:0007669"/>
    <property type="project" value="UniProtKB-KW"/>
</dbReference>
<dbReference type="EMBL" id="JADKFW010000004">
    <property type="protein sequence ID" value="MBK9716399.1"/>
    <property type="molecule type" value="Genomic_DNA"/>
</dbReference>
<comment type="caution">
    <text evidence="2">The sequence shown here is derived from an EMBL/GenBank/DDBJ whole genome shotgun (WGS) entry which is preliminary data.</text>
</comment>
<dbReference type="AlphaFoldDB" id="A0A9D7S6Q3"/>
<dbReference type="Gene3D" id="3.10.129.10">
    <property type="entry name" value="Hotdog Thioesterase"/>
    <property type="match status" value="1"/>
</dbReference>
<reference evidence="2 3" key="1">
    <citation type="submission" date="2020-10" db="EMBL/GenBank/DDBJ databases">
        <title>Connecting structure to function with the recovery of over 1000 high-quality activated sludge metagenome-assembled genomes encoding full-length rRNA genes using long-read sequencing.</title>
        <authorList>
            <person name="Singleton C.M."/>
            <person name="Petriglieri F."/>
            <person name="Kristensen J.M."/>
            <person name="Kirkegaard R.H."/>
            <person name="Michaelsen T.Y."/>
            <person name="Andersen M.H."/>
            <person name="Karst S.M."/>
            <person name="Dueholm M.S."/>
            <person name="Nielsen P.H."/>
            <person name="Albertsen M."/>
        </authorList>
    </citation>
    <scope>NUCLEOTIDE SEQUENCE [LARGE SCALE GENOMIC DNA]</scope>
    <source>
        <strain evidence="2">Ribe_18-Q3-R11-54_BAT3C.373</strain>
    </source>
</reference>
<protein>
    <submittedName>
        <fullName evidence="2">Hydroxymyristoyl-ACP dehydratase</fullName>
    </submittedName>
</protein>
<dbReference type="SUPFAM" id="SSF54637">
    <property type="entry name" value="Thioesterase/thiol ester dehydrase-isomerase"/>
    <property type="match status" value="1"/>
</dbReference>
<evidence type="ECO:0000313" key="3">
    <source>
        <dbReference type="Proteomes" id="UP000808349"/>
    </source>
</evidence>